<evidence type="ECO:0000313" key="1">
    <source>
        <dbReference type="EMBL" id="JAD19084.1"/>
    </source>
</evidence>
<proteinExistence type="predicted"/>
<accession>A0A0A8XYN6</accession>
<reference evidence="1" key="2">
    <citation type="journal article" date="2015" name="Data Brief">
        <title>Shoot transcriptome of the giant reed, Arundo donax.</title>
        <authorList>
            <person name="Barrero R.A."/>
            <person name="Guerrero F.D."/>
            <person name="Moolhuijzen P."/>
            <person name="Goolsby J.A."/>
            <person name="Tidwell J."/>
            <person name="Bellgard S.E."/>
            <person name="Bellgard M.I."/>
        </authorList>
    </citation>
    <scope>NUCLEOTIDE SEQUENCE</scope>
    <source>
        <tissue evidence="1">Shoot tissue taken approximately 20 cm above the soil surface</tissue>
    </source>
</reference>
<protein>
    <submittedName>
        <fullName evidence="1">Uncharacterized protein</fullName>
    </submittedName>
</protein>
<name>A0A0A8XYN6_ARUDO</name>
<reference evidence="1" key="1">
    <citation type="submission" date="2014-09" db="EMBL/GenBank/DDBJ databases">
        <authorList>
            <person name="Magalhaes I.L.F."/>
            <person name="Oliveira U."/>
            <person name="Santos F.R."/>
            <person name="Vidigal T.H.D.A."/>
            <person name="Brescovit A.D."/>
            <person name="Santos A.J."/>
        </authorList>
    </citation>
    <scope>NUCLEOTIDE SEQUENCE</scope>
    <source>
        <tissue evidence="1">Shoot tissue taken approximately 20 cm above the soil surface</tissue>
    </source>
</reference>
<dbReference type="AlphaFoldDB" id="A0A0A8XYN6"/>
<sequence>MAGAALNVASTLCRAYLWPERRPGAGPPPPFIPHIPSSLSFLPLQSATHHCRRQAELTITANHRPTRFRLPRAPFLPHAPPWTQPSQFRR</sequence>
<organism evidence="1">
    <name type="scientific">Arundo donax</name>
    <name type="common">Giant reed</name>
    <name type="synonym">Donax arundinaceus</name>
    <dbReference type="NCBI Taxonomy" id="35708"/>
    <lineage>
        <taxon>Eukaryota</taxon>
        <taxon>Viridiplantae</taxon>
        <taxon>Streptophyta</taxon>
        <taxon>Embryophyta</taxon>
        <taxon>Tracheophyta</taxon>
        <taxon>Spermatophyta</taxon>
        <taxon>Magnoliopsida</taxon>
        <taxon>Liliopsida</taxon>
        <taxon>Poales</taxon>
        <taxon>Poaceae</taxon>
        <taxon>PACMAD clade</taxon>
        <taxon>Arundinoideae</taxon>
        <taxon>Arundineae</taxon>
        <taxon>Arundo</taxon>
    </lineage>
</organism>
<dbReference type="EMBL" id="GBRH01278811">
    <property type="protein sequence ID" value="JAD19084.1"/>
    <property type="molecule type" value="Transcribed_RNA"/>
</dbReference>